<dbReference type="Proteomes" id="UP000245876">
    <property type="component" value="Unassembled WGS sequence"/>
</dbReference>
<dbReference type="RefSeq" id="WP_109056199.1">
    <property type="nucleotide sequence ID" value="NZ_QFFM01000003.1"/>
</dbReference>
<comment type="caution">
    <text evidence="1">The sequence shown here is derived from an EMBL/GenBank/DDBJ whole genome shotgun (WGS) entry which is preliminary data.</text>
</comment>
<accession>A0A2U2NC20</accession>
<organism evidence="1 2">
    <name type="scientific">Bifidobacterium callitrichidarum</name>
    <dbReference type="NCBI Taxonomy" id="2052941"/>
    <lineage>
        <taxon>Bacteria</taxon>
        <taxon>Bacillati</taxon>
        <taxon>Actinomycetota</taxon>
        <taxon>Actinomycetes</taxon>
        <taxon>Bifidobacteriales</taxon>
        <taxon>Bifidobacteriaceae</taxon>
        <taxon>Bifidobacterium</taxon>
    </lineage>
</organism>
<reference evidence="1 2" key="1">
    <citation type="journal article" date="2018" name="Int. J. Syst. Evol. Microbiol.">
        <title>Bifidobacterium callitrichidarum sp. nov. from the faeces of the emperor tamarin (Saguinus imperator).</title>
        <authorList>
            <person name="Modesto M."/>
            <person name="Michelini S."/>
            <person name="Sansosti M.C."/>
            <person name="De Filippo C."/>
            <person name="Cavalieri D."/>
            <person name="Qvirist L."/>
            <person name="Andlid T."/>
            <person name="Spiezio C."/>
            <person name="Sandri C."/>
            <person name="Pascarelli S."/>
            <person name="Sgorbati B."/>
            <person name="Mattarelli P."/>
        </authorList>
    </citation>
    <scope>NUCLEOTIDE SEQUENCE [LARGE SCALE GENOMIC DNA]</scope>
    <source>
        <strain evidence="1 2">TRI 5</strain>
    </source>
</reference>
<keyword evidence="2" id="KW-1185">Reference proteome</keyword>
<sequence length="64" mass="7066">MASQLNLAEKIVKDGYRQLSDENLSSPSYASDTAYAQSLALLHIAESLDRIADSLEKITARRLI</sequence>
<gene>
    <name evidence="1" type="ORF">DF196_01640</name>
</gene>
<dbReference type="AlphaFoldDB" id="A0A2U2NC20"/>
<evidence type="ECO:0000313" key="1">
    <source>
        <dbReference type="EMBL" id="PWG66630.1"/>
    </source>
</evidence>
<proteinExistence type="predicted"/>
<evidence type="ECO:0000313" key="2">
    <source>
        <dbReference type="Proteomes" id="UP000245876"/>
    </source>
</evidence>
<dbReference type="EMBL" id="QFFM01000003">
    <property type="protein sequence ID" value="PWG66630.1"/>
    <property type="molecule type" value="Genomic_DNA"/>
</dbReference>
<name>A0A2U2NC20_9BIFI</name>
<evidence type="ECO:0008006" key="3">
    <source>
        <dbReference type="Google" id="ProtNLM"/>
    </source>
</evidence>
<protein>
    <recommendedName>
        <fullName evidence="3">HEPN domain-containing protein</fullName>
    </recommendedName>
</protein>